<proteinExistence type="predicted"/>
<dbReference type="InterPro" id="IPR029053">
    <property type="entry name" value="Viral_coat"/>
</dbReference>
<reference evidence="1" key="1">
    <citation type="journal article" date="2013" name="ISME J.">
        <title>Previously unknown and highly divergent ssDNA viruses populate the oceans.</title>
        <authorList>
            <person name="Labonte J.M."/>
            <person name="Suttle C.A."/>
        </authorList>
    </citation>
    <scope>NUCLEOTIDE SEQUENCE</scope>
</reference>
<name>S4TDM0_9VIRU</name>
<evidence type="ECO:0000313" key="1">
    <source>
        <dbReference type="EMBL" id="AGA18260.1"/>
    </source>
</evidence>
<dbReference type="EMBL" id="JX904127">
    <property type="protein sequence ID" value="AGA18260.1"/>
    <property type="molecule type" value="Genomic_DNA"/>
</dbReference>
<organism evidence="1">
    <name type="scientific">uncultured marine virus</name>
    <dbReference type="NCBI Taxonomy" id="186617"/>
    <lineage>
        <taxon>Viruses</taxon>
        <taxon>environmental samples</taxon>
    </lineage>
</organism>
<accession>S4TDM0</accession>
<sequence>MVKFKKRVPQKSKRFEKSVKKIVLDELKQEIEEKHAICEYNNKNIAKGIPSGPVLNADQALSTGNFYKILPQIEQSTAGAAGRAYNTRIGNEICLKEIDLHGYLSHADDATSSGSLPNARLAVRVMILKAKEINDGQILFQNMPTNNLLRFGNWAATGPDGTANFAGYSLDPFRDINRDAFAVRYDKVFTVNAPVIVVGTSNPNVGVIPSTTKRFRHKLKFGERGLKLKYTNTTDLEPNNFPYFLCVGYASTTGSSGPEDDKVRMTLSCVGTYTDA</sequence>
<protein>
    <submittedName>
        <fullName evidence="1">Uncharacterized protein</fullName>
    </submittedName>
</protein>
<dbReference type="Gene3D" id="2.60.120.20">
    <property type="match status" value="1"/>
</dbReference>